<dbReference type="SUPFAM" id="SSF50985">
    <property type="entry name" value="RCC1/BLIP-II"/>
    <property type="match status" value="2"/>
</dbReference>
<dbReference type="Gene3D" id="1.20.1270.90">
    <property type="entry name" value="AF1782-like"/>
    <property type="match status" value="5"/>
</dbReference>
<proteinExistence type="predicted"/>
<dbReference type="InterPro" id="IPR032109">
    <property type="entry name" value="Big_3_5"/>
</dbReference>
<comment type="caution">
    <text evidence="2">The sequence shown here is derived from an EMBL/GenBank/DDBJ whole genome shotgun (WGS) entry which is preliminary data.</text>
</comment>
<feature type="domain" description="SLH" evidence="1">
    <location>
        <begin position="1530"/>
        <end position="1591"/>
    </location>
</feature>
<dbReference type="Proteomes" id="UP000310636">
    <property type="component" value="Unassembled WGS sequence"/>
</dbReference>
<dbReference type="Pfam" id="PF16640">
    <property type="entry name" value="Big_3_5"/>
    <property type="match status" value="1"/>
</dbReference>
<evidence type="ECO:0000313" key="2">
    <source>
        <dbReference type="EMBL" id="THF78758.1"/>
    </source>
</evidence>
<feature type="domain" description="SLH" evidence="1">
    <location>
        <begin position="1398"/>
        <end position="1461"/>
    </location>
</feature>
<keyword evidence="3" id="KW-1185">Reference proteome</keyword>
<dbReference type="Pfam" id="PF07554">
    <property type="entry name" value="FIVAR"/>
    <property type="match status" value="5"/>
</dbReference>
<dbReference type="PANTHER" id="PTHR45982:SF1">
    <property type="entry name" value="REGULATOR OF CHROMOSOME CONDENSATION"/>
    <property type="match status" value="1"/>
</dbReference>
<dbReference type="PANTHER" id="PTHR45982">
    <property type="entry name" value="REGULATOR OF CHROMOSOME CONDENSATION"/>
    <property type="match status" value="1"/>
</dbReference>
<feature type="domain" description="SLH" evidence="1">
    <location>
        <begin position="1462"/>
        <end position="1523"/>
    </location>
</feature>
<evidence type="ECO:0000313" key="3">
    <source>
        <dbReference type="Proteomes" id="UP000310636"/>
    </source>
</evidence>
<dbReference type="GO" id="GO:0005085">
    <property type="term" value="F:guanyl-nucleotide exchange factor activity"/>
    <property type="evidence" value="ECO:0007669"/>
    <property type="project" value="TreeGrafter"/>
</dbReference>
<organism evidence="2 3">
    <name type="scientific">Cohnella fermenti</name>
    <dbReference type="NCBI Taxonomy" id="2565925"/>
    <lineage>
        <taxon>Bacteria</taxon>
        <taxon>Bacillati</taxon>
        <taxon>Bacillota</taxon>
        <taxon>Bacilli</taxon>
        <taxon>Bacillales</taxon>
        <taxon>Paenibacillaceae</taxon>
        <taxon>Cohnella</taxon>
    </lineage>
</organism>
<sequence>MSSSTYRTFGTFALDDAGHLWAWGGNAGTFGDGTTNSTVTPKRINVMDGETSVTFQDVKPIRAISLALDTTGHLWMTGEDAYGAQGNGPGDSGTVTSWTKLPISDGGEDVTFTAIDTAMFNGFAIDSDGAIWAWGWLIGDEPMKLTITDGSGPVSFKSVSGGNNYALAIDTSGRLWNLFSNSSVIPPTEYGLSARFKAISTGNGEAGGNDYLLHTALDTDGHIWTWGNNSSGQLGDGGASGTAGTGTPTIRNLVDGGVPAEFIALSAGNQFVLAVDTAGDIWSWGRNAEGQLGDGTTVNGSPQKLIVTDNGDAVSFVSVAAGDGKSFALDDDGQIWTWGAGQLVPVRLKFAPSATLGVSPASFSTKLQSITLTATVSGELETPTGTVQFMDGSTVLGSASLSGGVATYTTSSLAVGPHTLSVSYLGDSHYVTASSSGVSHSVNMPAAPSLTLTPSPPSDTFDPVNVAVTPSIDGSGNSLSLLKWLSGSKVEADFASAGTDITTSKTFAASSNGTYTVYVKDAAGNEAVKTIDITNILIAGDPNELEDEIDAAELALTTHPKGTNVGEALASDWDALQAAIDAAQLNVDDAAHRTQAQLDAAKTTLSGAIATFNGAVIVAGDPATLDAAITTAGQALADHPAGTNVGQASASDRNALQAAIDAAQDVLDDAANRTQAQLDSAVSTLNGAIATFNGAVIAAGDAAALNAAIVTAGQALTDHPQGTGFGQASASDRNALQTAIDAAQLVADEAEDWTQDQLDAAMTTLNDALATFNGAVIAAGDPTSLNNELDAAEQALTDHPEGTNVGQASASDRNALQAAIDAAQLVATDASHQSQAQLDAAKTALSGALATFNEAVVVAGDPAALNDELAAAEQELADHSEGAGLGQASASDRSALQAAIEAAQDVLDDAANRTQAQLDDAQTTLVGAISAFELAVVVVVLNVPDAGLYGVGDTLAFTLTYRDEVSVAGAPRLSLAIGADSSADTVYAEYTGATDEPTTSLTFEYTVASGDLDEDGIAVDSLLDLPADAAVTLVAGGADAKASFAVPETGGIRLIGLAPALELSASDTPGTTADVSVTAVVYGEAAAGNSLVKLNWLRGAHDVADFAEDADTAGTSIIDTNEFKAYANGDYTVYAQDAAGNESAAVIAISSIVYPASTPPGSGTKVELSPDGGVVVRVDETDIVKETQADGTVTEKVELTDELMNRILEQLKNADKPTVTIVIDDTAQAVDVRFPADRLGEQLAAYPSLQYEVQLNGASFVLQVNVLDLADLASRLGVDLQDMKVSIVTSQVVGAAKAELERLAGAKGMKLVGQAVDYRIAVTGGGRSIEVTDFGGTYMARAIVMESIESGKSYTAVVYDPSAPSFSFVPAVLGTRSDDKRQMSMKMPHNSIYAIMETTRRSFDDLNGHWAKDDAELLATKLIVQGVSDTKFAPDGDITRAEFLVLLVRALGIRTDADPAALTFADVPSSAWYAPEVAAGVKAGLAKGLAADRFDPSGTVTREQMAVMLANALALAEEERNGESAAVSGTVDFADANRISSWARAAVGRVAEAGIVQGTADGRVEPQANATRAEATVMLKRFLLAVQFIDG</sequence>
<dbReference type="RefSeq" id="WP_136370346.1">
    <property type="nucleotide sequence ID" value="NZ_SSOB01000015.1"/>
</dbReference>
<dbReference type="InterPro" id="IPR051553">
    <property type="entry name" value="Ran_GTPase-activating"/>
</dbReference>
<gene>
    <name evidence="2" type="ORF">E6C55_13630</name>
</gene>
<protein>
    <recommendedName>
        <fullName evidence="1">SLH domain-containing protein</fullName>
    </recommendedName>
</protein>
<dbReference type="OrthoDB" id="1723494at2"/>
<dbReference type="InterPro" id="IPR001119">
    <property type="entry name" value="SLH_dom"/>
</dbReference>
<accession>A0A4S4BVW4</accession>
<dbReference type="PROSITE" id="PS51272">
    <property type="entry name" value="SLH"/>
    <property type="match status" value="3"/>
</dbReference>
<dbReference type="Pfam" id="PF00415">
    <property type="entry name" value="RCC1"/>
    <property type="match status" value="2"/>
</dbReference>
<dbReference type="Gene3D" id="2.130.10.30">
    <property type="entry name" value="Regulator of chromosome condensation 1/beta-lactamase-inhibitor protein II"/>
    <property type="match status" value="2"/>
</dbReference>
<dbReference type="GO" id="GO:0005737">
    <property type="term" value="C:cytoplasm"/>
    <property type="evidence" value="ECO:0007669"/>
    <property type="project" value="TreeGrafter"/>
</dbReference>
<evidence type="ECO:0000259" key="1">
    <source>
        <dbReference type="PROSITE" id="PS51272"/>
    </source>
</evidence>
<dbReference type="Pfam" id="PF00395">
    <property type="entry name" value="SLH"/>
    <property type="match status" value="3"/>
</dbReference>
<dbReference type="Gene3D" id="2.60.40.10">
    <property type="entry name" value="Immunoglobulins"/>
    <property type="match status" value="1"/>
</dbReference>
<name>A0A4S4BVW4_9BACL</name>
<dbReference type="InterPro" id="IPR009091">
    <property type="entry name" value="RCC1/BLIP-II"/>
</dbReference>
<dbReference type="InterPro" id="IPR013783">
    <property type="entry name" value="Ig-like_fold"/>
</dbReference>
<dbReference type="EMBL" id="SSOB01000015">
    <property type="protein sequence ID" value="THF78758.1"/>
    <property type="molecule type" value="Genomic_DNA"/>
</dbReference>
<dbReference type="InterPro" id="IPR000408">
    <property type="entry name" value="Reg_chr_condens"/>
</dbReference>
<dbReference type="PROSITE" id="PS50012">
    <property type="entry name" value="RCC1_3"/>
    <property type="match status" value="2"/>
</dbReference>
<reference evidence="2 3" key="1">
    <citation type="submission" date="2019-04" db="EMBL/GenBank/DDBJ databases">
        <title>Cohnella sp. nov. isolated from preserved vegetables.</title>
        <authorList>
            <person name="Lin S.-Y."/>
            <person name="Hung M.-H."/>
            <person name="Young C.-C."/>
        </authorList>
    </citation>
    <scope>NUCLEOTIDE SEQUENCE [LARGE SCALE GENOMIC DNA]</scope>
    <source>
        <strain evidence="2 3">CC-MHH1044</strain>
    </source>
</reference>